<dbReference type="SUPFAM" id="SSF143791">
    <property type="entry name" value="DUSP-like"/>
    <property type="match status" value="1"/>
</dbReference>
<feature type="compositionally biased region" description="Acidic residues" evidence="1">
    <location>
        <begin position="521"/>
        <end position="545"/>
    </location>
</feature>
<proteinExistence type="predicted"/>
<comment type="caution">
    <text evidence="3">The sequence shown here is derived from an EMBL/GenBank/DDBJ whole genome shotgun (WGS) entry which is preliminary data.</text>
</comment>
<evidence type="ECO:0000259" key="2">
    <source>
        <dbReference type="PROSITE" id="PS50235"/>
    </source>
</evidence>
<dbReference type="PROSITE" id="PS00973">
    <property type="entry name" value="USP_2"/>
    <property type="match status" value="1"/>
</dbReference>
<dbReference type="InterPro" id="IPR001394">
    <property type="entry name" value="Peptidase_C19_UCH"/>
</dbReference>
<gene>
    <name evidence="3" type="ORF">M9Y10_024226</name>
</gene>
<dbReference type="CDD" id="cd02257">
    <property type="entry name" value="Peptidase_C19"/>
    <property type="match status" value="1"/>
</dbReference>
<dbReference type="EMBL" id="JAPFFF010000032">
    <property type="protein sequence ID" value="KAK8844369.1"/>
    <property type="molecule type" value="Genomic_DNA"/>
</dbReference>
<feature type="region of interest" description="Disordered" evidence="1">
    <location>
        <begin position="210"/>
        <end position="236"/>
    </location>
</feature>
<dbReference type="PANTHER" id="PTHR21646:SF23">
    <property type="entry name" value="UBIQUITIN CARBOXYL-TERMINAL HYDROLASE USP2"/>
    <property type="match status" value="1"/>
</dbReference>
<organism evidence="3 4">
    <name type="scientific">Tritrichomonas musculus</name>
    <dbReference type="NCBI Taxonomy" id="1915356"/>
    <lineage>
        <taxon>Eukaryota</taxon>
        <taxon>Metamonada</taxon>
        <taxon>Parabasalia</taxon>
        <taxon>Tritrichomonadida</taxon>
        <taxon>Tritrichomonadidae</taxon>
        <taxon>Tritrichomonas</taxon>
    </lineage>
</organism>
<dbReference type="PROSITE" id="PS50235">
    <property type="entry name" value="USP_3"/>
    <property type="match status" value="1"/>
</dbReference>
<dbReference type="InterPro" id="IPR035927">
    <property type="entry name" value="DUSP-like_sf"/>
</dbReference>
<feature type="compositionally biased region" description="Basic and acidic residues" evidence="1">
    <location>
        <begin position="796"/>
        <end position="892"/>
    </location>
</feature>
<dbReference type="InterPro" id="IPR028889">
    <property type="entry name" value="USP"/>
</dbReference>
<dbReference type="PANTHER" id="PTHR21646">
    <property type="entry name" value="UBIQUITIN CARBOXYL-TERMINAL HYDROLASE"/>
    <property type="match status" value="1"/>
</dbReference>
<feature type="compositionally biased region" description="Basic and acidic residues" evidence="1">
    <location>
        <begin position="929"/>
        <end position="961"/>
    </location>
</feature>
<feature type="domain" description="USP" evidence="2">
    <location>
        <begin position="237"/>
        <end position="1090"/>
    </location>
</feature>
<dbReference type="InterPro" id="IPR050185">
    <property type="entry name" value="Ub_carboxyl-term_hydrolase"/>
</dbReference>
<feature type="region of interest" description="Disordered" evidence="1">
    <location>
        <begin position="789"/>
        <end position="968"/>
    </location>
</feature>
<feature type="compositionally biased region" description="Basic and acidic residues" evidence="1">
    <location>
        <begin position="899"/>
        <end position="922"/>
    </location>
</feature>
<dbReference type="SUPFAM" id="SSF54001">
    <property type="entry name" value="Cysteine proteinases"/>
    <property type="match status" value="2"/>
</dbReference>
<feature type="region of interest" description="Disordered" evidence="1">
    <location>
        <begin position="511"/>
        <end position="641"/>
    </location>
</feature>
<evidence type="ECO:0000313" key="3">
    <source>
        <dbReference type="EMBL" id="KAK8844369.1"/>
    </source>
</evidence>
<dbReference type="InterPro" id="IPR018200">
    <property type="entry name" value="USP_CS"/>
</dbReference>
<dbReference type="Gene3D" id="3.90.70.10">
    <property type="entry name" value="Cysteine proteinases"/>
    <property type="match status" value="2"/>
</dbReference>
<dbReference type="InterPro" id="IPR038765">
    <property type="entry name" value="Papain-like_cys_pep_sf"/>
</dbReference>
<dbReference type="PROSITE" id="PS00972">
    <property type="entry name" value="USP_1"/>
    <property type="match status" value="1"/>
</dbReference>
<dbReference type="Pfam" id="PF06337">
    <property type="entry name" value="DUSP"/>
    <property type="match status" value="1"/>
</dbReference>
<feature type="compositionally biased region" description="Basic and acidic residues" evidence="1">
    <location>
        <begin position="546"/>
        <end position="590"/>
    </location>
</feature>
<evidence type="ECO:0000313" key="4">
    <source>
        <dbReference type="Proteomes" id="UP001470230"/>
    </source>
</evidence>
<protein>
    <recommendedName>
        <fullName evidence="2">USP domain-containing protein</fullName>
    </recommendedName>
</protein>
<dbReference type="Pfam" id="PF00443">
    <property type="entry name" value="UCH"/>
    <property type="match status" value="1"/>
</dbReference>
<sequence>MDNKEENQDPNELTLKYANLIKEFQMKPKMRVFLITSKFLKGLESFPETNKIPKIQNSELKNALNSLCTNSNKNKNKKKTKKSNIPQINKDFYPVDEVLWDDLVFNFGGGPEISYYVCDDGTIDYTNFQIMVKCGTEKKCIQTSMKTDLQTFHSLVLNAFGIDKDEKYKLCCNNSPTPIAFEGTVGGRIANEKLLILTVHNPESKKPVQAIKADPIPVKKTNDNSNTEIKSDNSRPLGLKNTGNSCYMNSVVQCFASVDHLKDELNDLRAEADETQATLEHLGPDKNLRGLSAKLHIGQYKTTNAFLSLMTNLKNNTPEKIEDDFKWKPPKSSKGKNKKYMKNMNRNIKFNAHSKMQTAIHLKKSMSLFSNNQQQDAHEFFSFLLDAVHDECPKAIERLFYGKCKRTTTCALCGHESVIVEDFSSLSLPVAMARKVLYSPYDLNKQLQRIQSIPENLSDRVVLIGKTRKGNKVVTKMSPDFIEVIALEIPDLSDSNQNPTSNEDLIISHASSKQENFEIIDGNDGDQSEDSESDNNENNSENEDTEKDKQNENKDDDHDEKNENDSKENDENAGNAKEDTEDKKESNEHDEVQDETQENVDDKINENDNNNNENVVNNDDENENNNNENNDDRANVNSAERSGNLQYGVALLRVISKKSNEKTLPLLVKVPLNVQLTEDEIKEIVRERLRPILQQPDCEIKLLAPPKEFNKDDEKPFCRFPLSCHVTSPLKPTRLETLFTKSEIPISIDELLDSFFSKMQLDEDNMWLCDICKNNSCAYQQVHLLDTPNKTKNAHMQKDQSTEETAKTNESKNDQNTEEQAKSDESKSDQNTEEQAKSDESKSDQNTEEQAKSDESKNDQNTEEQAKEDESKNDQNTENQNELHTDEIKNEQENAINNQEKKNDEQNEGEHPENKENDEQKAEVTSTDQEVHDPSNESYENKNDQDKKEETGPQKTTEHSDSVPANDCKKTFHLPECLVLHLKRFIAKNGRLSRDPTTVVIPHYINISRFIERNPEQENIDDNKYTYKLVAVSNHAGSLQGGHYTAYGERDGKWYTFNDTVVSANNNIFGEKSNDRFGSSNAYLLFYSRVEQ</sequence>
<reference evidence="3 4" key="1">
    <citation type="submission" date="2024-04" db="EMBL/GenBank/DDBJ databases">
        <title>Tritrichomonas musculus Genome.</title>
        <authorList>
            <person name="Alves-Ferreira E."/>
            <person name="Grigg M."/>
            <person name="Lorenzi H."/>
            <person name="Galac M."/>
        </authorList>
    </citation>
    <scope>NUCLEOTIDE SEQUENCE [LARGE SCALE GENOMIC DNA]</scope>
    <source>
        <strain evidence="3 4">EAF2021</strain>
    </source>
</reference>
<accession>A0ABR2HD93</accession>
<name>A0ABR2HD93_9EUKA</name>
<dbReference type="InterPro" id="IPR006615">
    <property type="entry name" value="Pept_C19_DUSP"/>
</dbReference>
<keyword evidence="4" id="KW-1185">Reference proteome</keyword>
<feature type="compositionally biased region" description="Low complexity" evidence="1">
    <location>
        <begin position="607"/>
        <end position="617"/>
    </location>
</feature>
<evidence type="ECO:0000256" key="1">
    <source>
        <dbReference type="SAM" id="MobiDB-lite"/>
    </source>
</evidence>
<dbReference type="Proteomes" id="UP001470230">
    <property type="component" value="Unassembled WGS sequence"/>
</dbReference>